<protein>
    <submittedName>
        <fullName evidence="2">Uncharacterized protein</fullName>
    </submittedName>
</protein>
<name>W9CK77_SCLBF</name>
<keyword evidence="3" id="KW-1185">Reference proteome</keyword>
<organism evidence="2 3">
    <name type="scientific">Sclerotinia borealis (strain F-4128)</name>
    <dbReference type="NCBI Taxonomy" id="1432307"/>
    <lineage>
        <taxon>Eukaryota</taxon>
        <taxon>Fungi</taxon>
        <taxon>Dikarya</taxon>
        <taxon>Ascomycota</taxon>
        <taxon>Pezizomycotina</taxon>
        <taxon>Leotiomycetes</taxon>
        <taxon>Helotiales</taxon>
        <taxon>Sclerotiniaceae</taxon>
        <taxon>Sclerotinia</taxon>
    </lineage>
</organism>
<evidence type="ECO:0000313" key="2">
    <source>
        <dbReference type="EMBL" id="ESZ94920.1"/>
    </source>
</evidence>
<evidence type="ECO:0000313" key="3">
    <source>
        <dbReference type="Proteomes" id="UP000019487"/>
    </source>
</evidence>
<evidence type="ECO:0000256" key="1">
    <source>
        <dbReference type="SAM" id="MobiDB-lite"/>
    </source>
</evidence>
<feature type="region of interest" description="Disordered" evidence="1">
    <location>
        <begin position="1"/>
        <end position="20"/>
    </location>
</feature>
<dbReference type="AlphaFoldDB" id="W9CK77"/>
<dbReference type="Proteomes" id="UP000019487">
    <property type="component" value="Unassembled WGS sequence"/>
</dbReference>
<gene>
    <name evidence="2" type="ORF">SBOR_4712</name>
</gene>
<comment type="caution">
    <text evidence="2">The sequence shown here is derived from an EMBL/GenBank/DDBJ whole genome shotgun (WGS) entry which is preliminary data.</text>
</comment>
<dbReference type="OrthoDB" id="3553547at2759"/>
<dbReference type="HOGENOM" id="CLU_431584_0_0_1"/>
<sequence length="634" mass="72346">MAEDTVQSLQSSPVFSSKMSSETSWPVSYSMVPGVDSAISEDDNTLNQSQTRGTVTSGTVGLQRSICATDIVQDNAVQVFRKCCDIHYADCPNRRPSSRDITTSMESQNEAIYPSIQDAGNASDFSQEMGIVQSTSSKGSRQMDMSSDLEQAAGAQANSSEDHTIEDSLITVSTTQPSHIVHEDIITDLSNESLSTHHQRSTYPSTYHDEMINPQPFSIQLTDFNRKINSDQESLQAEMGYIHSMRLNIWSLRSKIHEARIMLREKQEIKSKADDQYMIRLNEHEFNTDVREPRLSISDLRNFCRDVRDEYGPMEDECNDLENQLSSEEFQLTKREHQFYSRWHFPSEPEVHTTNPYSEDHVYFPYAGFDIEETKKPYHPLVANYLSKLGDLDLLKEDIQDVTDEKMGLEQQKETREAYNLTLDSESQSWLDKFDEMISAIFEDLHRTKAEVAVLREECDAHGLLDPDGEPKDLQNLVQFQFQHEEDLNANGNISEYVKFPLLLPFPCSMGNKNEIHDRCSNPDQSSDASNGRVNEWMLRILRSSPLHVRLLAACHSTFREVTDGDRGWQLQVLARWYMDETNKRPPELNFHDSNDTAETDIDFDNLTVSNERISNKHFSDGATRTGSSFSLGS</sequence>
<reference evidence="2 3" key="1">
    <citation type="journal article" date="2014" name="Genome Announc.">
        <title>Draft genome sequence of Sclerotinia borealis, a psychrophilic plant pathogenic fungus.</title>
        <authorList>
            <person name="Mardanov A.V."/>
            <person name="Beletsky A.V."/>
            <person name="Kadnikov V.V."/>
            <person name="Ignatov A.N."/>
            <person name="Ravin N.V."/>
        </authorList>
    </citation>
    <scope>NUCLEOTIDE SEQUENCE [LARGE SCALE GENOMIC DNA]</scope>
    <source>
        <strain evidence="3">F-4157</strain>
    </source>
</reference>
<accession>W9CK77</accession>
<dbReference type="STRING" id="1432307.W9CK77"/>
<feature type="region of interest" description="Disordered" evidence="1">
    <location>
        <begin position="133"/>
        <end position="162"/>
    </location>
</feature>
<feature type="compositionally biased region" description="Polar residues" evidence="1">
    <location>
        <begin position="133"/>
        <end position="149"/>
    </location>
</feature>
<proteinExistence type="predicted"/>
<dbReference type="EMBL" id="AYSA01000219">
    <property type="protein sequence ID" value="ESZ94920.1"/>
    <property type="molecule type" value="Genomic_DNA"/>
</dbReference>